<protein>
    <submittedName>
        <fullName evidence="2">Uncharacterized protein</fullName>
    </submittedName>
</protein>
<dbReference type="PROSITE" id="PS51257">
    <property type="entry name" value="PROKAR_LIPOPROTEIN"/>
    <property type="match status" value="1"/>
</dbReference>
<reference evidence="2 3" key="1">
    <citation type="submission" date="2021-12" db="EMBL/GenBank/DDBJ databases">
        <title>Discovery of the Pendulisporaceae a myxobacterial family with distinct sporulation behavior and unique specialized metabolism.</title>
        <authorList>
            <person name="Garcia R."/>
            <person name="Popoff A."/>
            <person name="Bader C.D."/>
            <person name="Loehr J."/>
            <person name="Walesch S."/>
            <person name="Walt C."/>
            <person name="Boldt J."/>
            <person name="Bunk B."/>
            <person name="Haeckl F.J.F.P.J."/>
            <person name="Gunesch A.P."/>
            <person name="Birkelbach J."/>
            <person name="Nuebel U."/>
            <person name="Pietschmann T."/>
            <person name="Bach T."/>
            <person name="Mueller R."/>
        </authorList>
    </citation>
    <scope>NUCLEOTIDE SEQUENCE [LARGE SCALE GENOMIC DNA]</scope>
    <source>
        <strain evidence="2 3">MSr12523</strain>
    </source>
</reference>
<sequence>MNTFRMYFAMALGTGAIVAAALGCSNSSAKPASDVAATSGAAVATDDSARAKEAKDAFWEAFRSMDLDAIAGARDKMIGLFNTRPKDPDLATIGGFAYVIPIQTMRYGGPPMDPSKIPAYFELAVKYTQAGVDAAPDQQSKIFATAFAGGVLYSGAMVRQDWAAAQKGREMEQLVTTHMPALGYATVTDLMNGAPRNTPDFTTSLDSLFRLYELCSGAKFDRAHPDMRPLLKRPFANPSRDCGNHYNWPHSIQGYLLNFADILVKNNQPDAARPVYEFISKTEGYDTWNPKFKHIVEERLASDLTKRAAEYGPGDPQKQPLIGGGCFACHGK</sequence>
<accession>A0ABZ2K2B7</accession>
<evidence type="ECO:0000313" key="2">
    <source>
        <dbReference type="EMBL" id="WXA92224.1"/>
    </source>
</evidence>
<name>A0ABZ2K2B7_9BACT</name>
<keyword evidence="1" id="KW-0732">Signal</keyword>
<dbReference type="EMBL" id="CP089982">
    <property type="protein sequence ID" value="WXA92224.1"/>
    <property type="molecule type" value="Genomic_DNA"/>
</dbReference>
<dbReference type="RefSeq" id="WP_394842841.1">
    <property type="nucleotide sequence ID" value="NZ_CP089982.1"/>
</dbReference>
<keyword evidence="3" id="KW-1185">Reference proteome</keyword>
<evidence type="ECO:0000256" key="1">
    <source>
        <dbReference type="SAM" id="SignalP"/>
    </source>
</evidence>
<gene>
    <name evidence="2" type="ORF">LZC95_37935</name>
</gene>
<feature type="chain" id="PRO_5046802994" evidence="1">
    <location>
        <begin position="30"/>
        <end position="332"/>
    </location>
</feature>
<feature type="signal peptide" evidence="1">
    <location>
        <begin position="1"/>
        <end position="29"/>
    </location>
</feature>
<organism evidence="2 3">
    <name type="scientific">Pendulispora brunnea</name>
    <dbReference type="NCBI Taxonomy" id="2905690"/>
    <lineage>
        <taxon>Bacteria</taxon>
        <taxon>Pseudomonadati</taxon>
        <taxon>Myxococcota</taxon>
        <taxon>Myxococcia</taxon>
        <taxon>Myxococcales</taxon>
        <taxon>Sorangiineae</taxon>
        <taxon>Pendulisporaceae</taxon>
        <taxon>Pendulispora</taxon>
    </lineage>
</organism>
<dbReference type="Proteomes" id="UP001379533">
    <property type="component" value="Chromosome"/>
</dbReference>
<evidence type="ECO:0000313" key="3">
    <source>
        <dbReference type="Proteomes" id="UP001379533"/>
    </source>
</evidence>
<proteinExistence type="predicted"/>